<keyword evidence="1" id="KW-1133">Transmembrane helix</keyword>
<feature type="transmembrane region" description="Helical" evidence="1">
    <location>
        <begin position="105"/>
        <end position="124"/>
    </location>
</feature>
<gene>
    <name evidence="2" type="ORF">HNR30_008323</name>
</gene>
<proteinExistence type="predicted"/>
<dbReference type="RefSeq" id="WP_220134574.1">
    <property type="nucleotide sequence ID" value="NZ_BAABAM010000008.1"/>
</dbReference>
<reference evidence="2 3" key="1">
    <citation type="submission" date="2020-07" db="EMBL/GenBank/DDBJ databases">
        <title>Genomic Encyclopedia of Type Strains, Phase IV (KMG-IV): sequencing the most valuable type-strain genomes for metagenomic binning, comparative biology and taxonomic classification.</title>
        <authorList>
            <person name="Goeker M."/>
        </authorList>
    </citation>
    <scope>NUCLEOTIDE SEQUENCE [LARGE SCALE GENOMIC DNA]</scope>
    <source>
        <strain evidence="2 3">DSM 45533</strain>
    </source>
</reference>
<feature type="transmembrane region" description="Helical" evidence="1">
    <location>
        <begin position="203"/>
        <end position="223"/>
    </location>
</feature>
<evidence type="ECO:0000313" key="3">
    <source>
        <dbReference type="Proteomes" id="UP000530928"/>
    </source>
</evidence>
<dbReference type="EMBL" id="JACDUR010000009">
    <property type="protein sequence ID" value="MBA2896932.1"/>
    <property type="molecule type" value="Genomic_DNA"/>
</dbReference>
<keyword evidence="3" id="KW-1185">Reference proteome</keyword>
<sequence length="377" mass="40740">MNPHPGATVEFHPLGWRRDGDDWIVGRVDSGDFVAVPEEGLRAVLLLERGATVGETERVLDLDAADLVTELCRAGLVRTAGGVAVPAPDPIRATFPRLRRRHVRWALHPLLPALLAVPILSGLLHLDRVPGWEQLIWSANGTLVLVTWTALLWSLVGLHEVAHLVTARAAGVPARISLGTRLQFLVAQTDVSGIWLAPRRVRITVYLSGIAVDLAVAGLALTFADLHPLLATIVLLQLGRLLAQLLVFMRTDLYFLLQDLTGCRDLYGDASRYLRALLCGRTGTLGSLPGRERASLRLYAALLPAGTLACLGFAIVVTLPLMVTLITGALATLAATPGPLAAADALLLLTLVIGPEVLWARAWWRRHGPRVRAIIVR</sequence>
<evidence type="ECO:0008006" key="4">
    <source>
        <dbReference type="Google" id="ProtNLM"/>
    </source>
</evidence>
<feature type="transmembrane region" description="Helical" evidence="1">
    <location>
        <begin position="136"/>
        <end position="158"/>
    </location>
</feature>
<feature type="transmembrane region" description="Helical" evidence="1">
    <location>
        <begin position="229"/>
        <end position="248"/>
    </location>
</feature>
<feature type="transmembrane region" description="Helical" evidence="1">
    <location>
        <begin position="301"/>
        <end position="334"/>
    </location>
</feature>
<comment type="caution">
    <text evidence="2">The sequence shown here is derived from an EMBL/GenBank/DDBJ whole genome shotgun (WGS) entry which is preliminary data.</text>
</comment>
<keyword evidence="1" id="KW-0812">Transmembrane</keyword>
<keyword evidence="1" id="KW-0472">Membrane</keyword>
<feature type="transmembrane region" description="Helical" evidence="1">
    <location>
        <begin position="340"/>
        <end position="360"/>
    </location>
</feature>
<name>A0A7W0HVE2_9ACTN</name>
<dbReference type="Proteomes" id="UP000530928">
    <property type="component" value="Unassembled WGS sequence"/>
</dbReference>
<evidence type="ECO:0000256" key="1">
    <source>
        <dbReference type="SAM" id="Phobius"/>
    </source>
</evidence>
<dbReference type="AlphaFoldDB" id="A0A7W0HVE2"/>
<protein>
    <recommendedName>
        <fullName evidence="4">PqqD family protein</fullName>
    </recommendedName>
</protein>
<evidence type="ECO:0000313" key="2">
    <source>
        <dbReference type="EMBL" id="MBA2896932.1"/>
    </source>
</evidence>
<organism evidence="2 3">
    <name type="scientific">Nonomuraea soli</name>
    <dbReference type="NCBI Taxonomy" id="1032476"/>
    <lineage>
        <taxon>Bacteria</taxon>
        <taxon>Bacillati</taxon>
        <taxon>Actinomycetota</taxon>
        <taxon>Actinomycetes</taxon>
        <taxon>Streptosporangiales</taxon>
        <taxon>Streptosporangiaceae</taxon>
        <taxon>Nonomuraea</taxon>
    </lineage>
</organism>
<accession>A0A7W0HVE2</accession>